<evidence type="ECO:0000256" key="1">
    <source>
        <dbReference type="SAM" id="MobiDB-lite"/>
    </source>
</evidence>
<protein>
    <recommendedName>
        <fullName evidence="4">HNH endonuclease</fullName>
    </recommendedName>
</protein>
<keyword evidence="3" id="KW-1185">Reference proteome</keyword>
<dbReference type="EMBL" id="JAFMNX010000001">
    <property type="protein sequence ID" value="MBS9720375.1"/>
    <property type="molecule type" value="Genomic_DNA"/>
</dbReference>
<organism evidence="2 3">
    <name type="scientific">Tianweitania aestuarii</name>
    <dbReference type="NCBI Taxonomy" id="2814886"/>
    <lineage>
        <taxon>Bacteria</taxon>
        <taxon>Pseudomonadati</taxon>
        <taxon>Pseudomonadota</taxon>
        <taxon>Alphaproteobacteria</taxon>
        <taxon>Hyphomicrobiales</taxon>
        <taxon>Phyllobacteriaceae</taxon>
        <taxon>Tianweitania</taxon>
    </lineage>
</organism>
<name>A0ABS5RTK0_9HYPH</name>
<gene>
    <name evidence="2" type="ORF">JYU29_06725</name>
</gene>
<dbReference type="Proteomes" id="UP001297272">
    <property type="component" value="Unassembled WGS sequence"/>
</dbReference>
<comment type="caution">
    <text evidence="2">The sequence shown here is derived from an EMBL/GenBank/DDBJ whole genome shotgun (WGS) entry which is preliminary data.</text>
</comment>
<evidence type="ECO:0000313" key="3">
    <source>
        <dbReference type="Proteomes" id="UP001297272"/>
    </source>
</evidence>
<proteinExistence type="predicted"/>
<dbReference type="RefSeq" id="WP_213983905.1">
    <property type="nucleotide sequence ID" value="NZ_JAFMNX010000001.1"/>
</dbReference>
<accession>A0ABS5RTK0</accession>
<dbReference type="Gene3D" id="1.10.30.50">
    <property type="match status" value="1"/>
</dbReference>
<feature type="region of interest" description="Disordered" evidence="1">
    <location>
        <begin position="116"/>
        <end position="138"/>
    </location>
</feature>
<reference evidence="2 3" key="1">
    <citation type="submission" date="2021-03" db="EMBL/GenBank/DDBJ databases">
        <title>Tianweitania aestuarii sp. nov., isolated from a tidal flat.</title>
        <authorList>
            <person name="Park S."/>
            <person name="Yoon J.-H."/>
        </authorList>
    </citation>
    <scope>NUCLEOTIDE SEQUENCE [LARGE SCALE GENOMIC DNA]</scope>
    <source>
        <strain evidence="2 3">BSSL-BM11</strain>
    </source>
</reference>
<evidence type="ECO:0000313" key="2">
    <source>
        <dbReference type="EMBL" id="MBS9720375.1"/>
    </source>
</evidence>
<evidence type="ECO:0008006" key="4">
    <source>
        <dbReference type="Google" id="ProtNLM"/>
    </source>
</evidence>
<sequence length="138" mass="15635">MSPNPTKLINRKVGNWWADDRKNWCAYCGVALEVGGNQPNMRTRDHVMPRTHKGTAVTIPACRCCNQAKANRSMPEFLSSKYFAEVRDRKLANSWSLRDLWLVTALAAVEQAKGCENDERQSVLKIPAPKPANRQQPR</sequence>